<evidence type="ECO:0000256" key="2">
    <source>
        <dbReference type="SAM" id="SignalP"/>
    </source>
</evidence>
<protein>
    <recommendedName>
        <fullName evidence="5">Iron ABC transporter ATP-binding protein</fullName>
    </recommendedName>
</protein>
<dbReference type="OrthoDB" id="5122815at2"/>
<feature type="compositionally biased region" description="Polar residues" evidence="1">
    <location>
        <begin position="39"/>
        <end position="57"/>
    </location>
</feature>
<name>A0A9X2H7K0_9MICO</name>
<evidence type="ECO:0008006" key="5">
    <source>
        <dbReference type="Google" id="ProtNLM"/>
    </source>
</evidence>
<sequence length="209" mass="21376">MSRPVMNGIGRPFRPIVASFLLVAASAALLSGCAAGDPTATSTADGTDVPVQSTEPATPSAEPDPAIPFAIECDTLLTPEQLYAFNPNYGVAPDYAPSARTVATLVEEHEGTSCGYLNQTSGDVIEIAVATPSESAATTLANDAAAASTAVPTYGTPPEVSGYFTRSGENGQVQVFTGPYWVVVDSTAFFEPGDAQTLVADVLANLPAS</sequence>
<keyword evidence="4" id="KW-1185">Reference proteome</keyword>
<dbReference type="RefSeq" id="WP_156999365.1">
    <property type="nucleotide sequence ID" value="NZ_BAAANU010000069.1"/>
</dbReference>
<proteinExistence type="predicted"/>
<evidence type="ECO:0000313" key="3">
    <source>
        <dbReference type="EMBL" id="MCP2371404.1"/>
    </source>
</evidence>
<feature type="chain" id="PRO_5040780143" description="Iron ABC transporter ATP-binding protein" evidence="2">
    <location>
        <begin position="37"/>
        <end position="209"/>
    </location>
</feature>
<dbReference type="PROSITE" id="PS51257">
    <property type="entry name" value="PROKAR_LIPOPROTEIN"/>
    <property type="match status" value="1"/>
</dbReference>
<accession>A0A9X2H7K0</accession>
<gene>
    <name evidence="3" type="ORF">BJ978_002080</name>
</gene>
<organism evidence="3 4">
    <name type="scientific">Agromyces terreus</name>
    <dbReference type="NCBI Taxonomy" id="424795"/>
    <lineage>
        <taxon>Bacteria</taxon>
        <taxon>Bacillati</taxon>
        <taxon>Actinomycetota</taxon>
        <taxon>Actinomycetes</taxon>
        <taxon>Micrococcales</taxon>
        <taxon>Microbacteriaceae</taxon>
        <taxon>Agromyces</taxon>
    </lineage>
</organism>
<feature type="region of interest" description="Disordered" evidence="1">
    <location>
        <begin position="37"/>
        <end position="65"/>
    </location>
</feature>
<evidence type="ECO:0000313" key="4">
    <source>
        <dbReference type="Proteomes" id="UP001139722"/>
    </source>
</evidence>
<reference evidence="3" key="1">
    <citation type="submission" date="2022-06" db="EMBL/GenBank/DDBJ databases">
        <title>Sequencing the genomes of 1000 actinobacteria strains.</title>
        <authorList>
            <person name="Klenk H.-P."/>
        </authorList>
    </citation>
    <scope>NUCLEOTIDE SEQUENCE</scope>
    <source>
        <strain evidence="3">DSM 22016</strain>
    </source>
</reference>
<keyword evidence="2" id="KW-0732">Signal</keyword>
<dbReference type="AlphaFoldDB" id="A0A9X2H7K0"/>
<dbReference type="Proteomes" id="UP001139722">
    <property type="component" value="Unassembled WGS sequence"/>
</dbReference>
<feature type="signal peptide" evidence="2">
    <location>
        <begin position="1"/>
        <end position="36"/>
    </location>
</feature>
<dbReference type="EMBL" id="JAMZDY010000001">
    <property type="protein sequence ID" value="MCP2371404.1"/>
    <property type="molecule type" value="Genomic_DNA"/>
</dbReference>
<evidence type="ECO:0000256" key="1">
    <source>
        <dbReference type="SAM" id="MobiDB-lite"/>
    </source>
</evidence>
<comment type="caution">
    <text evidence="3">The sequence shown here is derived from an EMBL/GenBank/DDBJ whole genome shotgun (WGS) entry which is preliminary data.</text>
</comment>